<dbReference type="Gene3D" id="1.10.15.40">
    <property type="entry name" value="Electron transport complex subunit B, putative Fe-S cluster"/>
    <property type="match status" value="1"/>
</dbReference>
<keyword evidence="7 10" id="KW-0408">Iron</keyword>
<dbReference type="GO" id="GO:0051539">
    <property type="term" value="F:4 iron, 4 sulfur cluster binding"/>
    <property type="evidence" value="ECO:0007669"/>
    <property type="project" value="UniProtKB-UniRule"/>
</dbReference>
<evidence type="ECO:0000313" key="15">
    <source>
        <dbReference type="Proteomes" id="UP000001052"/>
    </source>
</evidence>
<dbReference type="HAMAP" id="MF_00463">
    <property type="entry name" value="RsxB_RnfB"/>
    <property type="match status" value="1"/>
</dbReference>
<dbReference type="GO" id="GO:0022900">
    <property type="term" value="P:electron transport chain"/>
    <property type="evidence" value="ECO:0007669"/>
    <property type="project" value="UniProtKB-UniRule"/>
</dbReference>
<evidence type="ECO:0000256" key="6">
    <source>
        <dbReference type="ARBA" id="ARBA00022982"/>
    </source>
</evidence>
<dbReference type="OrthoDB" id="9789936at2"/>
<dbReference type="GO" id="GO:0046872">
    <property type="term" value="F:metal ion binding"/>
    <property type="evidence" value="ECO:0007669"/>
    <property type="project" value="UniProtKB-KW"/>
</dbReference>
<evidence type="ECO:0000256" key="10">
    <source>
        <dbReference type="HAMAP-Rule" id="MF_00463"/>
    </source>
</evidence>
<comment type="similarity">
    <text evidence="10">Belongs to the 4Fe4S bacterial-type ferredoxin family. RnfB subfamily.</text>
</comment>
<organism evidence="14 15">
    <name type="scientific">Desulfohalobium retbaense (strain ATCC 49708 / DSM 5692 / JCM 16813 / HR100)</name>
    <dbReference type="NCBI Taxonomy" id="485915"/>
    <lineage>
        <taxon>Bacteria</taxon>
        <taxon>Pseudomonadati</taxon>
        <taxon>Thermodesulfobacteriota</taxon>
        <taxon>Desulfovibrionia</taxon>
        <taxon>Desulfovibrionales</taxon>
        <taxon>Desulfohalobiaceae</taxon>
        <taxon>Desulfohalobium</taxon>
    </lineage>
</organism>
<dbReference type="EMBL" id="CP001734">
    <property type="protein sequence ID" value="ACV67830.1"/>
    <property type="molecule type" value="Genomic_DNA"/>
</dbReference>
<dbReference type="RefSeq" id="WP_015750988.1">
    <property type="nucleotide sequence ID" value="NC_013223.1"/>
</dbReference>
<feature type="domain" description="4Fe-4S ferredoxin-type" evidence="12">
    <location>
        <begin position="161"/>
        <end position="190"/>
    </location>
</feature>
<keyword evidence="6 10" id="KW-0249">Electron transport</keyword>
<protein>
    <recommendedName>
        <fullName evidence="10">Ion-translocating oxidoreductase complex subunit B</fullName>
        <ecNumber evidence="10">7.-.-.-</ecNumber>
    </recommendedName>
    <alternativeName>
        <fullName evidence="10">Rnf electron transport complex subunit B</fullName>
    </alternativeName>
</protein>
<evidence type="ECO:0000256" key="5">
    <source>
        <dbReference type="ARBA" id="ARBA00022967"/>
    </source>
</evidence>
<feature type="binding site" evidence="10">
    <location>
        <position position="140"/>
    </location>
    <ligand>
        <name>[4Fe-4S] cluster</name>
        <dbReference type="ChEBI" id="CHEBI:49883"/>
        <label>2</label>
    </ligand>
</feature>
<feature type="binding site" evidence="10">
    <location>
        <position position="136"/>
    </location>
    <ligand>
        <name>[4Fe-4S] cluster</name>
        <dbReference type="ChEBI" id="CHEBI:49883"/>
        <label>2</label>
    </ligand>
</feature>
<dbReference type="KEGG" id="drt:Dret_0533"/>
<comment type="caution">
    <text evidence="10">Lacks conserved residue(s) required for the propagation of feature annotation.</text>
</comment>
<evidence type="ECO:0000256" key="7">
    <source>
        <dbReference type="ARBA" id="ARBA00023004"/>
    </source>
</evidence>
<dbReference type="Pfam" id="PF04060">
    <property type="entry name" value="FeS"/>
    <property type="match status" value="1"/>
</dbReference>
<evidence type="ECO:0000256" key="9">
    <source>
        <dbReference type="ARBA" id="ARBA00023136"/>
    </source>
</evidence>
<evidence type="ECO:0000259" key="12">
    <source>
        <dbReference type="PROSITE" id="PS51379"/>
    </source>
</evidence>
<feature type="domain" description="4Fe-4S" evidence="13">
    <location>
        <begin position="31"/>
        <end position="90"/>
    </location>
</feature>
<name>C8WYR4_DESRD</name>
<feature type="domain" description="4Fe-4S ferredoxin-type" evidence="12">
    <location>
        <begin position="204"/>
        <end position="234"/>
    </location>
</feature>
<dbReference type="HOGENOM" id="CLU_053470_0_0_7"/>
<keyword evidence="10" id="KW-0997">Cell inner membrane</keyword>
<evidence type="ECO:0000256" key="11">
    <source>
        <dbReference type="SAM" id="MobiDB-lite"/>
    </source>
</evidence>
<keyword evidence="8 10" id="KW-0411">Iron-sulfur</keyword>
<reference evidence="14 15" key="2">
    <citation type="journal article" date="2010" name="Stand. Genomic Sci.">
        <title>Complete genome sequence of Desulfohalobium retbaense type strain (HR(100)).</title>
        <authorList>
            <person name="Spring S."/>
            <person name="Nolan M."/>
            <person name="Lapidus A."/>
            <person name="Glavina Del Rio T."/>
            <person name="Copeland A."/>
            <person name="Tice H."/>
            <person name="Cheng J.F."/>
            <person name="Lucas S."/>
            <person name="Land M."/>
            <person name="Chen F."/>
            <person name="Bruce D."/>
            <person name="Goodwin L."/>
            <person name="Pitluck S."/>
            <person name="Ivanova N."/>
            <person name="Mavromatis K."/>
            <person name="Mikhailova N."/>
            <person name="Pati A."/>
            <person name="Chen A."/>
            <person name="Palaniappan K."/>
            <person name="Hauser L."/>
            <person name="Chang Y.J."/>
            <person name="Jeffries C.D."/>
            <person name="Munk C."/>
            <person name="Kiss H."/>
            <person name="Chain P."/>
            <person name="Han C."/>
            <person name="Brettin T."/>
            <person name="Detter J.C."/>
            <person name="Schuler E."/>
            <person name="Goker M."/>
            <person name="Rohde M."/>
            <person name="Bristow J."/>
            <person name="Eisen J.A."/>
            <person name="Markowitz V."/>
            <person name="Hugenholtz P."/>
            <person name="Kyrpides N.C."/>
            <person name="Klenk H.P."/>
        </authorList>
    </citation>
    <scope>NUCLEOTIDE SEQUENCE [LARGE SCALE GENOMIC DNA]</scope>
    <source>
        <strain evidence="14 15">DSM 5692</strain>
    </source>
</reference>
<feature type="domain" description="4Fe-4S ferredoxin-type" evidence="12">
    <location>
        <begin position="235"/>
        <end position="265"/>
    </location>
</feature>
<proteinExistence type="inferred from homology"/>
<reference evidence="15" key="1">
    <citation type="submission" date="2009-09" db="EMBL/GenBank/DDBJ databases">
        <title>The complete chromosome of Desulfohalobium retbaense DSM 5692.</title>
        <authorList>
            <consortium name="US DOE Joint Genome Institute (JGI-PGF)"/>
            <person name="Lucas S."/>
            <person name="Copeland A."/>
            <person name="Lapidus A."/>
            <person name="Glavina del Rio T."/>
            <person name="Dalin E."/>
            <person name="Tice H."/>
            <person name="Bruce D."/>
            <person name="Goodwin L."/>
            <person name="Pitluck S."/>
            <person name="Kyrpides N."/>
            <person name="Mavromatis K."/>
            <person name="Ivanova N."/>
            <person name="Mikhailova N."/>
            <person name="Munk A.C."/>
            <person name="Brettin T."/>
            <person name="Detter J.C."/>
            <person name="Han C."/>
            <person name="Tapia R."/>
            <person name="Larimer F."/>
            <person name="Land M."/>
            <person name="Hauser L."/>
            <person name="Markowitz V."/>
            <person name="Cheng J.-F."/>
            <person name="Hugenholtz P."/>
            <person name="Woyke T."/>
            <person name="Wu D."/>
            <person name="Spring S."/>
            <person name="Klenk H.-P."/>
            <person name="Eisen J.A."/>
        </authorList>
    </citation>
    <scope>NUCLEOTIDE SEQUENCE [LARGE SCALE GENOMIC DNA]</scope>
    <source>
        <strain evidence="15">DSM 5692</strain>
    </source>
</reference>
<dbReference type="eggNOG" id="COG2878">
    <property type="taxonomic scope" value="Bacteria"/>
</dbReference>
<dbReference type="PANTHER" id="PTHR43560">
    <property type="entry name" value="ION-TRANSLOCATING OXIDOREDUCTASE COMPLEX SUBUNIT B"/>
    <property type="match status" value="1"/>
</dbReference>
<dbReference type="PROSITE" id="PS00198">
    <property type="entry name" value="4FE4S_FER_1"/>
    <property type="match status" value="1"/>
</dbReference>
<dbReference type="InterPro" id="IPR017900">
    <property type="entry name" value="4Fe4S_Fe_S_CS"/>
</dbReference>
<keyword evidence="10" id="KW-1003">Cell membrane</keyword>
<dbReference type="GO" id="GO:0005886">
    <property type="term" value="C:plasma membrane"/>
    <property type="evidence" value="ECO:0007669"/>
    <property type="project" value="UniProtKB-SubCell"/>
</dbReference>
<evidence type="ECO:0000313" key="14">
    <source>
        <dbReference type="EMBL" id="ACV67830.1"/>
    </source>
</evidence>
<evidence type="ECO:0000256" key="2">
    <source>
        <dbReference type="ARBA" id="ARBA00022485"/>
    </source>
</evidence>
<feature type="region of interest" description="Hydrophobic" evidence="10">
    <location>
        <begin position="1"/>
        <end position="25"/>
    </location>
</feature>
<feature type="binding site" evidence="10">
    <location>
        <position position="150"/>
    </location>
    <ligand>
        <name>[4Fe-4S] cluster</name>
        <dbReference type="ChEBI" id="CHEBI:49883"/>
        <label>3</label>
    </ligand>
</feature>
<evidence type="ECO:0000256" key="3">
    <source>
        <dbReference type="ARBA" id="ARBA00022723"/>
    </source>
</evidence>
<dbReference type="STRING" id="485915.Dret_0533"/>
<keyword evidence="1 10" id="KW-0813">Transport</keyword>
<dbReference type="SUPFAM" id="SSF54862">
    <property type="entry name" value="4Fe-4S ferredoxins"/>
    <property type="match status" value="2"/>
</dbReference>
<keyword evidence="4 10" id="KW-0677">Repeat</keyword>
<keyword evidence="2 10" id="KW-0004">4Fe-4S</keyword>
<keyword evidence="3 10" id="KW-0479">Metal-binding</keyword>
<accession>C8WYR4</accession>
<evidence type="ECO:0000256" key="8">
    <source>
        <dbReference type="ARBA" id="ARBA00023014"/>
    </source>
</evidence>
<keyword evidence="15" id="KW-1185">Reference proteome</keyword>
<dbReference type="GO" id="GO:0009055">
    <property type="term" value="F:electron transfer activity"/>
    <property type="evidence" value="ECO:0007669"/>
    <property type="project" value="InterPro"/>
</dbReference>
<dbReference type="PROSITE" id="PS51379">
    <property type="entry name" value="4FE4S_FER_2"/>
    <property type="match status" value="4"/>
</dbReference>
<feature type="binding site" evidence="10">
    <location>
        <position position="146"/>
    </location>
    <ligand>
        <name>[4Fe-4S] cluster</name>
        <dbReference type="ChEBI" id="CHEBI:49883"/>
        <label>2</label>
    </ligand>
</feature>
<dbReference type="PANTHER" id="PTHR43560:SF1">
    <property type="entry name" value="ION-TRANSLOCATING OXIDOREDUCTASE COMPLEX SUBUNIT B"/>
    <property type="match status" value="1"/>
</dbReference>
<dbReference type="Pfam" id="PF12838">
    <property type="entry name" value="Fer4_7"/>
    <property type="match status" value="2"/>
</dbReference>
<dbReference type="Proteomes" id="UP000001052">
    <property type="component" value="Chromosome"/>
</dbReference>
<feature type="binding site" evidence="10">
    <location>
        <position position="173"/>
    </location>
    <ligand>
        <name>[4Fe-4S] cluster</name>
        <dbReference type="ChEBI" id="CHEBI:49883"/>
        <label>3</label>
    </ligand>
</feature>
<comment type="cofactor">
    <cofactor evidence="10">
        <name>[4Fe-4S] cluster</name>
        <dbReference type="ChEBI" id="CHEBI:49883"/>
    </cofactor>
    <text evidence="10">Binds 3 [4Fe-4S] clusters.</text>
</comment>
<feature type="region of interest" description="Disordered" evidence="11">
    <location>
        <begin position="265"/>
        <end position="286"/>
    </location>
</feature>
<dbReference type="CDD" id="cd10549">
    <property type="entry name" value="MtMvhB_like"/>
    <property type="match status" value="1"/>
</dbReference>
<comment type="subunit">
    <text evidence="10">The complex is composed of six subunits: RnfA, RnfB, RnfC, RnfD, RnfE and RnfG.</text>
</comment>
<dbReference type="Gene3D" id="3.30.70.20">
    <property type="match status" value="2"/>
</dbReference>
<evidence type="ECO:0000259" key="13">
    <source>
        <dbReference type="PROSITE" id="PS51656"/>
    </source>
</evidence>
<dbReference type="InterPro" id="IPR017896">
    <property type="entry name" value="4Fe4S_Fe-S-bd"/>
</dbReference>
<keyword evidence="5 10" id="KW-1278">Translocase</keyword>
<feature type="binding site" evidence="10">
    <location>
        <position position="73"/>
    </location>
    <ligand>
        <name>[4Fe-4S] cluster</name>
        <dbReference type="ChEBI" id="CHEBI:49883"/>
        <label>1</label>
    </ligand>
</feature>
<dbReference type="InterPro" id="IPR010207">
    <property type="entry name" value="Elect_transpt_cplx_RnfB/RsxB"/>
</dbReference>
<feature type="binding site" evidence="10">
    <location>
        <position position="48"/>
    </location>
    <ligand>
        <name>[4Fe-4S] cluster</name>
        <dbReference type="ChEBI" id="CHEBI:49883"/>
        <label>1</label>
    </ligand>
</feature>
<dbReference type="EC" id="7.-.-.-" evidence="10"/>
<evidence type="ECO:0000256" key="4">
    <source>
        <dbReference type="ARBA" id="ARBA00022737"/>
    </source>
</evidence>
<dbReference type="NCBIfam" id="TIGR01944">
    <property type="entry name" value="rnfB"/>
    <property type="match status" value="1"/>
</dbReference>
<keyword evidence="9 10" id="KW-0472">Membrane</keyword>
<gene>
    <name evidence="10" type="primary">rnfB</name>
    <name evidence="14" type="ordered locus">Dret_0533</name>
</gene>
<sequence length="286" mass="29508">MGTITAILAMAGLGLGLSAVLGVAAKVFYVYVDPRIEQVADCLPGANCGGCGYAGCSDYAAAVVRGEVEANKCTAGGEATCTAICECLGLEAAMGERQIAKIFCVGTRDAAKSKFVYDGIEDCRAAARLAGGDKACSWGCLGLGTCVKNCPFDAMYMQDNGLPGVDPVKCTGCGKCVEICPRDIPKLTPESQSTACLCCSHDMGKVVKSVCSAGCIGCSKCKKECPEEAITMDNFLAVVDPAKCTGCGACIEVCPTGVMRSLLPEGQHPMHAVQSETASETQEEQV</sequence>
<dbReference type="eggNOG" id="COG1148">
    <property type="taxonomic scope" value="Bacteria"/>
</dbReference>
<dbReference type="InterPro" id="IPR007202">
    <property type="entry name" value="4Fe-4S_dom"/>
</dbReference>
<feature type="binding site" evidence="10">
    <location>
        <position position="56"/>
    </location>
    <ligand>
        <name>[4Fe-4S] cluster</name>
        <dbReference type="ChEBI" id="CHEBI:49883"/>
        <label>1</label>
    </ligand>
</feature>
<comment type="function">
    <text evidence="10">Part of a membrane-bound complex that couples electron transfer with translocation of ions across the membrane.</text>
</comment>
<feature type="binding site" evidence="10">
    <location>
        <position position="51"/>
    </location>
    <ligand>
        <name>[4Fe-4S] cluster</name>
        <dbReference type="ChEBI" id="CHEBI:49883"/>
        <label>1</label>
    </ligand>
</feature>
<dbReference type="AlphaFoldDB" id="C8WYR4"/>
<feature type="binding site" evidence="10">
    <location>
        <position position="170"/>
    </location>
    <ligand>
        <name>[4Fe-4S] cluster</name>
        <dbReference type="ChEBI" id="CHEBI:49883"/>
        <label>3</label>
    </ligand>
</feature>
<comment type="subcellular location">
    <subcellularLocation>
        <location evidence="10">Cell inner membrane</location>
    </subcellularLocation>
</comment>
<feature type="binding site" evidence="10">
    <location>
        <position position="176"/>
    </location>
    <ligand>
        <name>[4Fe-4S] cluster</name>
        <dbReference type="ChEBI" id="CHEBI:49883"/>
        <label>3</label>
    </ligand>
</feature>
<evidence type="ECO:0000256" key="1">
    <source>
        <dbReference type="ARBA" id="ARBA00022448"/>
    </source>
</evidence>
<dbReference type="PROSITE" id="PS51656">
    <property type="entry name" value="4FE4S"/>
    <property type="match status" value="1"/>
</dbReference>
<feature type="domain" description="4Fe-4S ferredoxin-type" evidence="12">
    <location>
        <begin position="125"/>
        <end position="160"/>
    </location>
</feature>
<dbReference type="InterPro" id="IPR050395">
    <property type="entry name" value="4Fe4S_Ferredoxin_RnfB"/>
</dbReference>
<feature type="binding site" evidence="10">
    <location>
        <position position="180"/>
    </location>
    <ligand>
        <name>[4Fe-4S] cluster</name>
        <dbReference type="ChEBI" id="CHEBI:49883"/>
        <label>2</label>
    </ligand>
</feature>